<dbReference type="Gene3D" id="3.40.50.150">
    <property type="entry name" value="Vaccinia Virus protein VP39"/>
    <property type="match status" value="1"/>
</dbReference>
<keyword evidence="1" id="KW-0808">Transferase</keyword>
<reference evidence="1 2" key="1">
    <citation type="journal article" date="2018" name="Genome Announc.">
        <title>Draft Genome Sequence of Lactococcus sp. Strain NtB2 (JCM 32569), Isolated from the Gut of the Higher Termite Nasutitermes takasagoensis.</title>
        <authorList>
            <person name="Noda S."/>
            <person name="Aihara C."/>
            <person name="Yuki M."/>
            <person name="Ohkuma M."/>
        </authorList>
    </citation>
    <scope>NUCLEOTIDE SEQUENCE [LARGE SCALE GENOMIC DNA]</scope>
    <source>
        <strain evidence="1 2">NtB2</strain>
    </source>
</reference>
<organism evidence="1 2">
    <name type="scientific">Lactococcus termiticola</name>
    <dbReference type="NCBI Taxonomy" id="2169526"/>
    <lineage>
        <taxon>Bacteria</taxon>
        <taxon>Bacillati</taxon>
        <taxon>Bacillota</taxon>
        <taxon>Bacilli</taxon>
        <taxon>Lactobacillales</taxon>
        <taxon>Streptococcaceae</taxon>
        <taxon>Lactococcus</taxon>
    </lineage>
</organism>
<proteinExistence type="predicted"/>
<dbReference type="Pfam" id="PF06962">
    <property type="entry name" value="rRNA_methylase"/>
    <property type="match status" value="1"/>
</dbReference>
<keyword evidence="2" id="KW-1185">Reference proteome</keyword>
<dbReference type="InterPro" id="IPR010719">
    <property type="entry name" value="MnmM_MeTrfase"/>
</dbReference>
<dbReference type="InterPro" id="IPR029063">
    <property type="entry name" value="SAM-dependent_MTases_sf"/>
</dbReference>
<name>A0A2R5HKP2_9LACT</name>
<sequence>MIKIQEMAHALLADVIKPGDLAVDATMGNGYDTVFLAGLGAKTVAFDVQAEALEATQAKLEEAGLSARLIHDGHEQLANYIQEPVKAAVFNLGYLPGTDKSIVTTGDHTIQALDALLDLLEVAGRIVLVVYHGHPGGQEEKKAVVSWAESLPQQAWHVMAYAPMNQVNHPPFLIVVEKR</sequence>
<dbReference type="GO" id="GO:0008168">
    <property type="term" value="F:methyltransferase activity"/>
    <property type="evidence" value="ECO:0007669"/>
    <property type="project" value="UniProtKB-KW"/>
</dbReference>
<accession>A0A2R5HKP2</accession>
<gene>
    <name evidence="1" type="primary">smtA_3</name>
    <name evidence="1" type="ORF">NtB2_01636</name>
</gene>
<dbReference type="PANTHER" id="PTHR35276">
    <property type="entry name" value="S-ADENOSYL-L-METHIONINE-DEPENDENT METHYLTRANSFERASES SUPERFAMILY PROTEIN"/>
    <property type="match status" value="1"/>
</dbReference>
<dbReference type="AlphaFoldDB" id="A0A2R5HKP2"/>
<dbReference type="Proteomes" id="UP000245021">
    <property type="component" value="Unassembled WGS sequence"/>
</dbReference>
<comment type="caution">
    <text evidence="1">The sequence shown here is derived from an EMBL/GenBank/DDBJ whole genome shotgun (WGS) entry which is preliminary data.</text>
</comment>
<evidence type="ECO:0000313" key="2">
    <source>
        <dbReference type="Proteomes" id="UP000245021"/>
    </source>
</evidence>
<evidence type="ECO:0000313" key="1">
    <source>
        <dbReference type="EMBL" id="GBG97490.1"/>
    </source>
</evidence>
<dbReference type="EMBL" id="BFFO01000014">
    <property type="protein sequence ID" value="GBG97490.1"/>
    <property type="molecule type" value="Genomic_DNA"/>
</dbReference>
<dbReference type="GO" id="GO:0032259">
    <property type="term" value="P:methylation"/>
    <property type="evidence" value="ECO:0007669"/>
    <property type="project" value="UniProtKB-KW"/>
</dbReference>
<keyword evidence="1" id="KW-0489">Methyltransferase</keyword>
<dbReference type="OrthoDB" id="9792989at2"/>
<protein>
    <submittedName>
        <fullName evidence="1">SAM-dependent methyltransferase</fullName>
    </submittedName>
</protein>
<dbReference type="RefSeq" id="WP_109246447.1">
    <property type="nucleotide sequence ID" value="NZ_BFFO01000014.1"/>
</dbReference>
<dbReference type="PANTHER" id="PTHR35276:SF1">
    <property type="entry name" value="TRNA (MNM(5)S(2)U34)-METHYLTRANSFERASE, CHLOROPLASTIC"/>
    <property type="match status" value="1"/>
</dbReference>
<dbReference type="SUPFAM" id="SSF53335">
    <property type="entry name" value="S-adenosyl-L-methionine-dependent methyltransferases"/>
    <property type="match status" value="1"/>
</dbReference>